<evidence type="ECO:0000256" key="17">
    <source>
        <dbReference type="SAM" id="SignalP"/>
    </source>
</evidence>
<dbReference type="SMART" id="SM00079">
    <property type="entry name" value="PBPe"/>
    <property type="match status" value="1"/>
</dbReference>
<comment type="similarity">
    <text evidence="2 13">Belongs to the glutamate-gated ion channel (TC 1.A.10.1) family.</text>
</comment>
<evidence type="ECO:0000256" key="4">
    <source>
        <dbReference type="ARBA" id="ARBA00022692"/>
    </source>
</evidence>
<sequence length="980" mass="105452">MAGRARHPPFRLMFYLIGLLASLIPATSRAQPPETVTVGLIIDADSPVGRIASTTIPMALDDFYAALPNSSTRVQILQHDSGGDVVAAASAALQLMTTQGARAILGPQSSVESAFVADLATRAEVPVVSFSATSPSVSHSEARFFVRAALSDAAQAEAIAALATYFGWRRVVPIYQDDDYGAAFVPFLVDALTAVRAEVPYRCALPSGASRDAVAAAMYRLESEQTRAFVVHARPALAELVFAAAVEAGMMAEGYAWVITDGLTGLLGSIHPPQGVIGLAPHVPSTARLRDVRKRWAHKFMRQHRDADLAQAEMGCYALWAYDAAWAVASAAERLVSPGDQPSLQGLVGGRSGPTDFSGLGKSMSGAKFLAAITSTTFEGLGGRFELINGELAVPAFRIVNIMDDARERGIGFWTRKGGLHRQLGRRGIASNSGLLPVIWPADSTVVPIGWVQPTSGRKLQVAVLGRVDPGYWPIMHLDVDPATNRTVAGGFVIEVFEAAVRLLPYALPFEYVLVGSMRYDTLVERVGKGEFDAAVADITITANRSQHVDFTLPYMSSGISMVVPMRDQRSKRAAWVFLKPLRYDLWLISFAFFVFTGFVVWAIEHRSNEEFRGPPSYQIGTLLYFGFSTLVFAHRENLKSNLSRFVVVVWVFVVLILQSSYTASLTSMLTVPQLEPAIGDFASLWPGTDKVGIMNNSFMREAMTKTGFPQYRLRPYQATQSFHEALLNGTIGAIVDETLYLRLFLNSYCDNFTQIAQSNKTGGFGFAFPKGSPYVGDLSRAILNLTESDELSSIERKWFGDADGCAAQGSPFTSASLSFDSFWGLFLITGATSLFCCALHLLLFVVANRRRICAARVPWRIRLRVVLKLLDDKDLSSHTFRTIKDGGGSVAGRSAGAHDAGASPAVARIAAGSPLSVSNHTYDMSEWSFGAQSPAPAAAGEIELAGAGEAGEVASAPPTLAAARGSSDQSGTVVHQASN</sequence>
<dbReference type="GO" id="GO:0038023">
    <property type="term" value="F:signaling receptor activity"/>
    <property type="evidence" value="ECO:0000318"/>
    <property type="project" value="GO_Central"/>
</dbReference>
<keyword evidence="5 17" id="KW-0732">Signal</keyword>
<dbReference type="Proteomes" id="UP000007305">
    <property type="component" value="Chromosome 2"/>
</dbReference>
<dbReference type="GeneID" id="103647444"/>
<evidence type="ECO:0000256" key="14">
    <source>
        <dbReference type="PIRSR" id="PIRSR037090-50"/>
    </source>
</evidence>
<dbReference type="SUPFAM" id="SSF53850">
    <property type="entry name" value="Periplasmic binding protein-like II"/>
    <property type="match status" value="1"/>
</dbReference>
<dbReference type="EnsemblPlants" id="Zm00001eb099810_T001">
    <property type="protein sequence ID" value="Zm00001eb099810_P001"/>
    <property type="gene ID" value="Zm00001eb099810"/>
</dbReference>
<keyword evidence="12 13" id="KW-0407">Ion channel</keyword>
<dbReference type="InterPro" id="IPR019594">
    <property type="entry name" value="Glu/Gly-bd"/>
</dbReference>
<keyword evidence="9 13" id="KW-0675">Receptor</keyword>
<dbReference type="SMR" id="A0A1D6EQP7"/>
<dbReference type="OrthoDB" id="5984008at2759"/>
<evidence type="ECO:0000256" key="1">
    <source>
        <dbReference type="ARBA" id="ARBA00004141"/>
    </source>
</evidence>
<keyword evidence="3 13" id="KW-0813">Transport</keyword>
<dbReference type="EMBL" id="CM007648">
    <property type="protein sequence ID" value="ONM22083.1"/>
    <property type="molecule type" value="Genomic_DNA"/>
</dbReference>
<feature type="transmembrane region" description="Helical" evidence="16">
    <location>
        <begin position="586"/>
        <end position="604"/>
    </location>
</feature>
<name>A0A1D6EQP7_MAIZE</name>
<evidence type="ECO:0000256" key="9">
    <source>
        <dbReference type="ARBA" id="ARBA00023170"/>
    </source>
</evidence>
<keyword evidence="11 13" id="KW-1071">Ligand-gated ion channel</keyword>
<dbReference type="Pfam" id="PF01094">
    <property type="entry name" value="ANF_receptor"/>
    <property type="match status" value="1"/>
</dbReference>
<evidence type="ECO:0000313" key="19">
    <source>
        <dbReference type="EMBL" id="ONM22083.1"/>
    </source>
</evidence>
<feature type="chain" id="PRO_5011173309" description="Glutamate receptor" evidence="17">
    <location>
        <begin position="31"/>
        <end position="980"/>
    </location>
</feature>
<evidence type="ECO:0000313" key="20">
    <source>
        <dbReference type="EnsemblPlants" id="Zm00001eb099810_P001"/>
    </source>
</evidence>
<feature type="signal peptide" evidence="17">
    <location>
        <begin position="1"/>
        <end position="30"/>
    </location>
</feature>
<dbReference type="KEGG" id="zma:103647444"/>
<dbReference type="Gene3D" id="3.40.50.2300">
    <property type="match status" value="3"/>
</dbReference>
<dbReference type="GO" id="GO:0015276">
    <property type="term" value="F:ligand-gated monoatomic ion channel activity"/>
    <property type="evidence" value="ECO:0000318"/>
    <property type="project" value="GO_Central"/>
</dbReference>
<dbReference type="Pfam" id="PF10613">
    <property type="entry name" value="Lig_chan-Glu_bd"/>
    <property type="match status" value="1"/>
</dbReference>
<dbReference type="AlphaFoldDB" id="A0A1D6EQP7"/>
<evidence type="ECO:0000256" key="13">
    <source>
        <dbReference type="PIRNR" id="PIRNR037090"/>
    </source>
</evidence>
<dbReference type="InterPro" id="IPR001828">
    <property type="entry name" value="ANF_lig-bd_rcpt"/>
</dbReference>
<dbReference type="ExpressionAtlas" id="A0A1D6EQP7">
    <property type="expression patterns" value="baseline and differential"/>
</dbReference>
<evidence type="ECO:0000256" key="2">
    <source>
        <dbReference type="ARBA" id="ARBA00008685"/>
    </source>
</evidence>
<dbReference type="FunFam" id="3.40.190.10:FF:000396">
    <property type="entry name" value="Glutamate receptor"/>
    <property type="match status" value="1"/>
</dbReference>
<feature type="compositionally biased region" description="Polar residues" evidence="15">
    <location>
        <begin position="967"/>
        <end position="980"/>
    </location>
</feature>
<dbReference type="InterPro" id="IPR028082">
    <property type="entry name" value="Peripla_BP_I"/>
</dbReference>
<dbReference type="STRING" id="4577.A0A1D6EQP7"/>
<feature type="disulfide bond" evidence="14">
    <location>
        <begin position="750"/>
        <end position="806"/>
    </location>
</feature>
<keyword evidence="14" id="KW-1015">Disulfide bond</keyword>
<dbReference type="InterPro" id="IPR001320">
    <property type="entry name" value="Iontro_rcpt_C"/>
</dbReference>
<reference evidence="20" key="3">
    <citation type="submission" date="2021-05" db="UniProtKB">
        <authorList>
            <consortium name="EnsemblPlants"/>
        </authorList>
    </citation>
    <scope>IDENTIFICATION</scope>
    <source>
        <strain evidence="20">cv. B73</strain>
    </source>
</reference>
<gene>
    <name evidence="20" type="primary">LOC103647444</name>
    <name evidence="19" type="ORF">ZEAMMB73_Zm00001d005782</name>
</gene>
<proteinExistence type="inferred from homology"/>
<accession>A0A1D6EQP7</accession>
<evidence type="ECO:0000256" key="3">
    <source>
        <dbReference type="ARBA" id="ARBA00022448"/>
    </source>
</evidence>
<dbReference type="Gene3D" id="1.10.287.70">
    <property type="match status" value="1"/>
</dbReference>
<keyword evidence="8 13" id="KW-0472">Membrane</keyword>
<feature type="transmembrane region" description="Helical" evidence="16">
    <location>
        <begin position="646"/>
        <end position="664"/>
    </location>
</feature>
<evidence type="ECO:0000256" key="11">
    <source>
        <dbReference type="ARBA" id="ARBA00023286"/>
    </source>
</evidence>
<dbReference type="OMA" id="YCDNFTK"/>
<protein>
    <recommendedName>
        <fullName evidence="13">Glutamate receptor</fullName>
    </recommendedName>
</protein>
<dbReference type="PaxDb" id="4577-GRMZM2G341499_P01"/>
<dbReference type="SUPFAM" id="SSF53822">
    <property type="entry name" value="Periplasmic binding protein-like I"/>
    <property type="match status" value="1"/>
</dbReference>
<feature type="region of interest" description="Disordered" evidence="15">
    <location>
        <begin position="950"/>
        <end position="980"/>
    </location>
</feature>
<accession>A0A3L6FXI6</accession>
<evidence type="ECO:0000256" key="15">
    <source>
        <dbReference type="SAM" id="MobiDB-lite"/>
    </source>
</evidence>
<dbReference type="RefSeq" id="XP_008670207.1">
    <property type="nucleotide sequence ID" value="XM_008671985.2"/>
</dbReference>
<evidence type="ECO:0000256" key="16">
    <source>
        <dbReference type="SAM" id="Phobius"/>
    </source>
</evidence>
<evidence type="ECO:0000313" key="21">
    <source>
        <dbReference type="Proteomes" id="UP000007305"/>
    </source>
</evidence>
<keyword evidence="21" id="KW-1185">Reference proteome</keyword>
<dbReference type="Gramene" id="Zm00001eb099810_T001">
    <property type="protein sequence ID" value="Zm00001eb099810_P001"/>
    <property type="gene ID" value="Zm00001eb099810"/>
</dbReference>
<dbReference type="PIRSF" id="PIRSF037090">
    <property type="entry name" value="Iontro_Glu-like_rcpt_pln"/>
    <property type="match status" value="1"/>
</dbReference>
<reference evidence="19 21" key="1">
    <citation type="submission" date="2015-12" db="EMBL/GenBank/DDBJ databases">
        <title>Update maize B73 reference genome by single molecule sequencing technologies.</title>
        <authorList>
            <consortium name="Maize Genome Sequencing Project"/>
            <person name="Ware D."/>
        </authorList>
    </citation>
    <scope>NUCLEOTIDE SEQUENCE [LARGE SCALE GENOMIC DNA]</scope>
    <source>
        <strain evidence="21">cv. B73</strain>
        <tissue evidence="19">Seedling</tissue>
    </source>
</reference>
<keyword evidence="7 13" id="KW-0406">Ion transport</keyword>
<dbReference type="FunFam" id="3.40.190.10:FF:000039">
    <property type="entry name" value="Glutamate receptor"/>
    <property type="match status" value="1"/>
</dbReference>
<dbReference type="Pfam" id="PF00060">
    <property type="entry name" value="Lig_chan"/>
    <property type="match status" value="1"/>
</dbReference>
<keyword evidence="4 16" id="KW-0812">Transmembrane</keyword>
<feature type="transmembrane region" description="Helical" evidence="16">
    <location>
        <begin position="823"/>
        <end position="847"/>
    </location>
</feature>
<evidence type="ECO:0000256" key="6">
    <source>
        <dbReference type="ARBA" id="ARBA00022989"/>
    </source>
</evidence>
<evidence type="ECO:0000259" key="18">
    <source>
        <dbReference type="SMART" id="SM00079"/>
    </source>
</evidence>
<keyword evidence="6 16" id="KW-1133">Transmembrane helix</keyword>
<dbReference type="GO" id="GO:0005886">
    <property type="term" value="C:plasma membrane"/>
    <property type="evidence" value="ECO:0000318"/>
    <property type="project" value="GO_Central"/>
</dbReference>
<organism evidence="19">
    <name type="scientific">Zea mays</name>
    <name type="common">Maize</name>
    <dbReference type="NCBI Taxonomy" id="4577"/>
    <lineage>
        <taxon>Eukaryota</taxon>
        <taxon>Viridiplantae</taxon>
        <taxon>Streptophyta</taxon>
        <taxon>Embryophyta</taxon>
        <taxon>Tracheophyta</taxon>
        <taxon>Spermatophyta</taxon>
        <taxon>Magnoliopsida</taxon>
        <taxon>Liliopsida</taxon>
        <taxon>Poales</taxon>
        <taxon>Poaceae</taxon>
        <taxon>PACMAD clade</taxon>
        <taxon>Panicoideae</taxon>
        <taxon>Andropogonodae</taxon>
        <taxon>Andropogoneae</taxon>
        <taxon>Tripsacinae</taxon>
        <taxon>Zea</taxon>
    </lineage>
</organism>
<dbReference type="eggNOG" id="KOG1052">
    <property type="taxonomic scope" value="Eukaryota"/>
</dbReference>
<evidence type="ECO:0000256" key="7">
    <source>
        <dbReference type="ARBA" id="ARBA00023065"/>
    </source>
</evidence>
<dbReference type="PANTHER" id="PTHR18966">
    <property type="entry name" value="IONOTROPIC GLUTAMATE RECEPTOR"/>
    <property type="match status" value="1"/>
</dbReference>
<evidence type="ECO:0000256" key="5">
    <source>
        <dbReference type="ARBA" id="ARBA00022729"/>
    </source>
</evidence>
<dbReference type="CDD" id="cd13686">
    <property type="entry name" value="GluR_Plant"/>
    <property type="match status" value="1"/>
</dbReference>
<feature type="domain" description="Ionotropic glutamate receptor C-terminal" evidence="18">
    <location>
        <begin position="459"/>
        <end position="802"/>
    </location>
</feature>
<evidence type="ECO:0000256" key="8">
    <source>
        <dbReference type="ARBA" id="ARBA00023136"/>
    </source>
</evidence>
<feature type="compositionally biased region" description="Low complexity" evidence="15">
    <location>
        <begin position="950"/>
        <end position="959"/>
    </location>
</feature>
<dbReference type="InterPro" id="IPR017103">
    <property type="entry name" value="Iontropic_Glu_rcpt_pln"/>
</dbReference>
<comment type="subcellular location">
    <subcellularLocation>
        <location evidence="1">Membrane</location>
        <topology evidence="1">Multi-pass membrane protein</topology>
    </subcellularLocation>
</comment>
<keyword evidence="10" id="KW-0325">Glycoprotein</keyword>
<dbReference type="FunFam" id="1.10.287.70:FF:000163">
    <property type="entry name" value="Glutamate receptor"/>
    <property type="match status" value="1"/>
</dbReference>
<dbReference type="Gene3D" id="3.40.190.10">
    <property type="entry name" value="Periplasmic binding protein-like II"/>
    <property type="match status" value="2"/>
</dbReference>
<dbReference type="FunFam" id="3.40.50.2300:FF:000188">
    <property type="entry name" value="Glutamate receptor"/>
    <property type="match status" value="1"/>
</dbReference>
<comment type="function">
    <text evidence="13">Glutamate-gated receptor that probably acts as non-selective cation channel.</text>
</comment>
<evidence type="ECO:0000256" key="10">
    <source>
        <dbReference type="ARBA" id="ARBA00023180"/>
    </source>
</evidence>
<reference evidence="20" key="2">
    <citation type="submission" date="2019-07" db="EMBL/GenBank/DDBJ databases">
        <authorList>
            <person name="Seetharam A."/>
            <person name="Woodhouse M."/>
            <person name="Cannon E."/>
        </authorList>
    </citation>
    <scope>NUCLEOTIDE SEQUENCE [LARGE SCALE GENOMIC DNA]</scope>
    <source>
        <strain evidence="20">cv. B73</strain>
    </source>
</reference>
<evidence type="ECO:0000256" key="12">
    <source>
        <dbReference type="ARBA" id="ARBA00023303"/>
    </source>
</evidence>
<dbReference type="InterPro" id="IPR015683">
    <property type="entry name" value="Ionotropic_Glu_rcpt"/>
</dbReference>